<accession>A0A328U1F2</accession>
<protein>
    <submittedName>
        <fullName evidence="3">Nickel pincer cofactor biosynthesis protein LarC</fullName>
    </submittedName>
</protein>
<dbReference type="NCBIfam" id="TIGR00299">
    <property type="entry name" value="nickel pincer cofactor biosynthesis protein LarC"/>
    <property type="match status" value="1"/>
</dbReference>
<dbReference type="EMBL" id="QLUW01000002">
    <property type="protein sequence ID" value="RAP76597.1"/>
    <property type="molecule type" value="Genomic_DNA"/>
</dbReference>
<dbReference type="InterPro" id="IPR002822">
    <property type="entry name" value="Ni_insertion"/>
</dbReference>
<dbReference type="Pfam" id="PF01969">
    <property type="entry name" value="Ni_insertion"/>
    <property type="match status" value="1"/>
</dbReference>
<sequence length="295" mass="32235">MSLLYLDCISGISGDMTLASLVDAGADKAYIEQELAKLQIEPYKIVWKKVNKNGIAALKADIVSEHEPHAHRHYSEIVEMIRTAGLPERVVERSLAVFHRIGQAEAKIHGVPLEHVHFHEVGAVDSIVDIVGVALALESLEVELIYVSPVPLGYGTVKCAHGIYPVPAPATLEMMIGLPIASLQIPKELTTPTGAGIVSSLAAAFSSTIPEITIKSIGYGAGSRDLPERPNVLRAIVGSMTAQTAIHSHRDGIEQAAPLHHPHHGHHHDHHHGHHHHDHHHDHQHEHQHDLHHNE</sequence>
<gene>
    <name evidence="3" type="primary">larC</name>
    <name evidence="3" type="ORF">DL346_14630</name>
</gene>
<name>A0A328U1F2_9BACL</name>
<feature type="compositionally biased region" description="Basic and acidic residues" evidence="2">
    <location>
        <begin position="281"/>
        <end position="295"/>
    </location>
</feature>
<comment type="caution">
    <text evidence="3">The sequence shown here is derived from an EMBL/GenBank/DDBJ whole genome shotgun (WGS) entry which is preliminary data.</text>
</comment>
<keyword evidence="1" id="KW-0533">Nickel</keyword>
<dbReference type="OrthoDB" id="9765625at2"/>
<feature type="compositionally biased region" description="Basic residues" evidence="2">
    <location>
        <begin position="260"/>
        <end position="280"/>
    </location>
</feature>
<evidence type="ECO:0000256" key="2">
    <source>
        <dbReference type="SAM" id="MobiDB-lite"/>
    </source>
</evidence>
<evidence type="ECO:0000313" key="3">
    <source>
        <dbReference type="EMBL" id="RAP76597.1"/>
    </source>
</evidence>
<keyword evidence="4" id="KW-1185">Reference proteome</keyword>
<dbReference type="PANTHER" id="PTHR36566">
    <property type="entry name" value="NICKEL INSERTION PROTEIN-RELATED"/>
    <property type="match status" value="1"/>
</dbReference>
<dbReference type="AlphaFoldDB" id="A0A328U1F2"/>
<evidence type="ECO:0000313" key="4">
    <source>
        <dbReference type="Proteomes" id="UP000249260"/>
    </source>
</evidence>
<reference evidence="3 4" key="1">
    <citation type="submission" date="2018-06" db="EMBL/GenBank/DDBJ databases">
        <title>Paenibacillus montanisoli sp. nov., isolated from mountain area soil.</title>
        <authorList>
            <person name="Wu M."/>
        </authorList>
    </citation>
    <scope>NUCLEOTIDE SEQUENCE [LARGE SCALE GENOMIC DNA]</scope>
    <source>
        <strain evidence="3 4">RA17</strain>
    </source>
</reference>
<feature type="region of interest" description="Disordered" evidence="2">
    <location>
        <begin position="257"/>
        <end position="295"/>
    </location>
</feature>
<proteinExistence type="predicted"/>
<evidence type="ECO:0000256" key="1">
    <source>
        <dbReference type="ARBA" id="ARBA00022596"/>
    </source>
</evidence>
<dbReference type="RefSeq" id="WP_112882815.1">
    <property type="nucleotide sequence ID" value="NZ_QLUW01000002.1"/>
</dbReference>
<organism evidence="3 4">
    <name type="scientific">Paenibacillus montanisoli</name>
    <dbReference type="NCBI Taxonomy" id="2081970"/>
    <lineage>
        <taxon>Bacteria</taxon>
        <taxon>Bacillati</taxon>
        <taxon>Bacillota</taxon>
        <taxon>Bacilli</taxon>
        <taxon>Bacillales</taxon>
        <taxon>Paenibacillaceae</taxon>
        <taxon>Paenibacillus</taxon>
    </lineage>
</organism>
<dbReference type="Proteomes" id="UP000249260">
    <property type="component" value="Unassembled WGS sequence"/>
</dbReference>
<dbReference type="PANTHER" id="PTHR36566:SF1">
    <property type="entry name" value="PYRIDINIUM-3,5-BISTHIOCARBOXYLIC ACID MONONUCLEOTIDE NICKEL INSERTION PROTEIN"/>
    <property type="match status" value="1"/>
</dbReference>